<evidence type="ECO:0000313" key="2">
    <source>
        <dbReference type="Proteomes" id="UP001364617"/>
    </source>
</evidence>
<keyword evidence="2" id="KW-1185">Reference proteome</keyword>
<protein>
    <submittedName>
        <fullName evidence="1">Uncharacterized protein</fullName>
    </submittedName>
</protein>
<reference evidence="1 2" key="1">
    <citation type="submission" date="2024-02" db="EMBL/GenBank/DDBJ databases">
        <title>Chromosome-level genome assembly of the Eurasian Minnow (Phoxinus phoxinus).</title>
        <authorList>
            <person name="Oriowo T.O."/>
            <person name="Martin S."/>
            <person name="Stange M."/>
            <person name="Chrysostomakis Y."/>
            <person name="Brown T."/>
            <person name="Winkler S."/>
            <person name="Kukowka S."/>
            <person name="Myers E.W."/>
            <person name="Bohne A."/>
        </authorList>
    </citation>
    <scope>NUCLEOTIDE SEQUENCE [LARGE SCALE GENOMIC DNA]</scope>
    <source>
        <strain evidence="1">ZFMK-TIS-60720</strain>
        <tissue evidence="1">Whole Organism</tissue>
    </source>
</reference>
<dbReference type="AlphaFoldDB" id="A0AAN9GXP7"/>
<evidence type="ECO:0000313" key="1">
    <source>
        <dbReference type="EMBL" id="KAK7137433.1"/>
    </source>
</evidence>
<accession>A0AAN9GXP7</accession>
<sequence length="402" mass="45749">MLWSKKSIKIFHQRCKEDIVYLDATGSIVKKSKHSTGPFYVYELVVRNPNKGSSPFPVAPYVTCDHTTSSVMYFLSAFQTDHAKQYGHKNISPLMIICDRSMVLMQSISLVFCQTNLNALLQNYFQILTGKGTTEDLSLPIVHRCLSHIMKNAKSLCKKHAPKNYKLAMHVFGLLTTASSIVEFDEMLLSSTVIFSSPCSSENVEKHFNNIQTLLTTIGKSVVDDSSIVPEDLEDTFSQTSFHRHFMEVIGSAPLYKKGDPNEYYSETFISTLAAYFLPHAALWTSMMLGDLGRHGEGPPYDLFSNKFSKISKKKCQNFTQDNKTQGIMEKSQWDLKKICFKGRRLTRLDDFITTYKDTHTALLREFGDARTYHLKKGAPYPEGEMEAEKAKQKRSLCYLHQ</sequence>
<dbReference type="EMBL" id="JAYKXH010000018">
    <property type="protein sequence ID" value="KAK7137433.1"/>
    <property type="molecule type" value="Genomic_DNA"/>
</dbReference>
<proteinExistence type="predicted"/>
<name>A0AAN9GXP7_9TELE</name>
<gene>
    <name evidence="1" type="ORF">R3I93_017502</name>
</gene>
<dbReference type="Proteomes" id="UP001364617">
    <property type="component" value="Unassembled WGS sequence"/>
</dbReference>
<organism evidence="1 2">
    <name type="scientific">Phoxinus phoxinus</name>
    <name type="common">Eurasian minnow</name>
    <dbReference type="NCBI Taxonomy" id="58324"/>
    <lineage>
        <taxon>Eukaryota</taxon>
        <taxon>Metazoa</taxon>
        <taxon>Chordata</taxon>
        <taxon>Craniata</taxon>
        <taxon>Vertebrata</taxon>
        <taxon>Euteleostomi</taxon>
        <taxon>Actinopterygii</taxon>
        <taxon>Neopterygii</taxon>
        <taxon>Teleostei</taxon>
        <taxon>Ostariophysi</taxon>
        <taxon>Cypriniformes</taxon>
        <taxon>Leuciscidae</taxon>
        <taxon>Phoxininae</taxon>
        <taxon>Phoxinus</taxon>
    </lineage>
</organism>
<comment type="caution">
    <text evidence="1">The sequence shown here is derived from an EMBL/GenBank/DDBJ whole genome shotgun (WGS) entry which is preliminary data.</text>
</comment>